<dbReference type="Proteomes" id="UP001634394">
    <property type="component" value="Unassembled WGS sequence"/>
</dbReference>
<organism evidence="4 5">
    <name type="scientific">Sinanodonta woodiana</name>
    <name type="common">Chinese pond mussel</name>
    <name type="synonym">Anodonta woodiana</name>
    <dbReference type="NCBI Taxonomy" id="1069815"/>
    <lineage>
        <taxon>Eukaryota</taxon>
        <taxon>Metazoa</taxon>
        <taxon>Spiralia</taxon>
        <taxon>Lophotrochozoa</taxon>
        <taxon>Mollusca</taxon>
        <taxon>Bivalvia</taxon>
        <taxon>Autobranchia</taxon>
        <taxon>Heteroconchia</taxon>
        <taxon>Palaeoheterodonta</taxon>
        <taxon>Unionida</taxon>
        <taxon>Unionoidea</taxon>
        <taxon>Unionidae</taxon>
        <taxon>Unioninae</taxon>
        <taxon>Sinanodonta</taxon>
    </lineage>
</organism>
<evidence type="ECO:0000313" key="5">
    <source>
        <dbReference type="Proteomes" id="UP001634394"/>
    </source>
</evidence>
<comment type="caution">
    <text evidence="4">The sequence shown here is derived from an EMBL/GenBank/DDBJ whole genome shotgun (WGS) entry which is preliminary data.</text>
</comment>
<accession>A0ABD3VTH5</accession>
<keyword evidence="5" id="KW-1185">Reference proteome</keyword>
<gene>
    <name evidence="4" type="ORF">ACJMK2_006115</name>
</gene>
<protein>
    <submittedName>
        <fullName evidence="4">Uncharacterized protein</fullName>
    </submittedName>
</protein>
<dbReference type="Pfam" id="PF07145">
    <property type="entry name" value="PAM2"/>
    <property type="match status" value="1"/>
</dbReference>
<reference evidence="4 5" key="1">
    <citation type="submission" date="2024-11" db="EMBL/GenBank/DDBJ databases">
        <title>Chromosome-level genome assembly of the freshwater bivalve Anodonta woodiana.</title>
        <authorList>
            <person name="Chen X."/>
        </authorList>
    </citation>
    <scope>NUCLEOTIDE SEQUENCE [LARGE SCALE GENOMIC DNA]</scope>
    <source>
        <strain evidence="4">MN2024</strain>
        <tissue evidence="4">Gills</tissue>
    </source>
</reference>
<keyword evidence="2" id="KW-0832">Ubl conjugation</keyword>
<name>A0ABD3VTH5_SINWO</name>
<dbReference type="EMBL" id="JBJQND010000010">
    <property type="protein sequence ID" value="KAL3864431.1"/>
    <property type="molecule type" value="Genomic_DNA"/>
</dbReference>
<dbReference type="GO" id="GO:0006417">
    <property type="term" value="P:regulation of translation"/>
    <property type="evidence" value="ECO:0007669"/>
    <property type="project" value="UniProtKB-KW"/>
</dbReference>
<dbReference type="PANTHER" id="PTHR13154:SF6">
    <property type="entry name" value="GEO05078P1"/>
    <property type="match status" value="1"/>
</dbReference>
<dbReference type="PANTHER" id="PTHR13154">
    <property type="entry name" value="POLYADENYLATE-BINDING PROTEIN-INTERACTING PROTEIN 2"/>
    <property type="match status" value="1"/>
</dbReference>
<evidence type="ECO:0000256" key="1">
    <source>
        <dbReference type="ARBA" id="ARBA00006858"/>
    </source>
</evidence>
<evidence type="ECO:0000313" key="4">
    <source>
        <dbReference type="EMBL" id="KAL3864431.1"/>
    </source>
</evidence>
<dbReference type="InterPro" id="IPR009818">
    <property type="entry name" value="PAM2_motif"/>
</dbReference>
<keyword evidence="3" id="KW-0810">Translation regulation</keyword>
<sequence>MNMKTPKSLLDNDPEGENVPHVVVPAVEYTEHEWTEDELEDIDRQVQEELWEEAFIEACFDEMLQEEEAQWQYYYQVTLGGDTIMGGTYPPAVADTLEYTNQEQQYLYVPDSSEQRAVVQVSLSKLNPEAPEFIPRRSWRS</sequence>
<comment type="similarity">
    <text evidence="1">Belongs to the PAIP2 family.</text>
</comment>
<evidence type="ECO:0000256" key="3">
    <source>
        <dbReference type="ARBA" id="ARBA00022845"/>
    </source>
</evidence>
<evidence type="ECO:0000256" key="2">
    <source>
        <dbReference type="ARBA" id="ARBA00022843"/>
    </source>
</evidence>
<dbReference type="AlphaFoldDB" id="A0ABD3VTH5"/>
<proteinExistence type="inferred from homology"/>
<dbReference type="InterPro" id="IPR040396">
    <property type="entry name" value="PAIP2-like"/>
</dbReference>